<evidence type="ECO:0000313" key="2">
    <source>
        <dbReference type="Proteomes" id="UP000822688"/>
    </source>
</evidence>
<gene>
    <name evidence="1" type="ORF">KC19_5G145500</name>
</gene>
<evidence type="ECO:0000313" key="1">
    <source>
        <dbReference type="EMBL" id="KAG0577289.1"/>
    </source>
</evidence>
<dbReference type="EMBL" id="CM026425">
    <property type="protein sequence ID" value="KAG0577289.1"/>
    <property type="molecule type" value="Genomic_DNA"/>
</dbReference>
<protein>
    <submittedName>
        <fullName evidence="1">Uncharacterized protein</fullName>
    </submittedName>
</protein>
<dbReference type="AlphaFoldDB" id="A0A8T0I2W9"/>
<name>A0A8T0I2W9_CERPU</name>
<comment type="caution">
    <text evidence="1">The sequence shown here is derived from an EMBL/GenBank/DDBJ whole genome shotgun (WGS) entry which is preliminary data.</text>
</comment>
<dbReference type="Proteomes" id="UP000822688">
    <property type="component" value="Chromosome 5"/>
</dbReference>
<reference evidence="1" key="1">
    <citation type="submission" date="2020-06" db="EMBL/GenBank/DDBJ databases">
        <title>WGS assembly of Ceratodon purpureus strain R40.</title>
        <authorList>
            <person name="Carey S.B."/>
            <person name="Jenkins J."/>
            <person name="Shu S."/>
            <person name="Lovell J.T."/>
            <person name="Sreedasyam A."/>
            <person name="Maumus F."/>
            <person name="Tiley G.P."/>
            <person name="Fernandez-Pozo N."/>
            <person name="Barry K."/>
            <person name="Chen C."/>
            <person name="Wang M."/>
            <person name="Lipzen A."/>
            <person name="Daum C."/>
            <person name="Saski C.A."/>
            <person name="Payton A.C."/>
            <person name="Mcbreen J.C."/>
            <person name="Conrad R.E."/>
            <person name="Kollar L.M."/>
            <person name="Olsson S."/>
            <person name="Huttunen S."/>
            <person name="Landis J.B."/>
            <person name="Wickett N.J."/>
            <person name="Johnson M.G."/>
            <person name="Rensing S.A."/>
            <person name="Grimwood J."/>
            <person name="Schmutz J."/>
            <person name="Mcdaniel S.F."/>
        </authorList>
    </citation>
    <scope>NUCLEOTIDE SEQUENCE</scope>
    <source>
        <strain evidence="1">R40</strain>
    </source>
</reference>
<accession>A0A8T0I2W9</accession>
<sequence>MCGLPVDVSGASEVHGGFEGASLQAPGDEASLRFSARSLLCSSVHLKGSRWCLIYKPVKVDSLEWIPVISVDFI</sequence>
<organism evidence="1 2">
    <name type="scientific">Ceratodon purpureus</name>
    <name type="common">Fire moss</name>
    <name type="synonym">Dicranum purpureum</name>
    <dbReference type="NCBI Taxonomy" id="3225"/>
    <lineage>
        <taxon>Eukaryota</taxon>
        <taxon>Viridiplantae</taxon>
        <taxon>Streptophyta</taxon>
        <taxon>Embryophyta</taxon>
        <taxon>Bryophyta</taxon>
        <taxon>Bryophytina</taxon>
        <taxon>Bryopsida</taxon>
        <taxon>Dicranidae</taxon>
        <taxon>Pseudoditrichales</taxon>
        <taxon>Ditrichaceae</taxon>
        <taxon>Ceratodon</taxon>
    </lineage>
</organism>
<proteinExistence type="predicted"/>
<keyword evidence="2" id="KW-1185">Reference proteome</keyword>